<reference evidence="2 3" key="1">
    <citation type="submission" date="2023-10" db="EMBL/GenBank/DDBJ databases">
        <title>Draft genome sequence of Xylaria bambusicola isolate GMP-LS, the root and basal stem rot pathogen of sugarcane in Indonesia.</title>
        <authorList>
            <person name="Selvaraj P."/>
            <person name="Muralishankar V."/>
            <person name="Muruganantham S."/>
            <person name="Sp S."/>
            <person name="Haryani S."/>
            <person name="Lau K.J.X."/>
            <person name="Naqvi N.I."/>
        </authorList>
    </citation>
    <scope>NUCLEOTIDE SEQUENCE [LARGE SCALE GENOMIC DNA]</scope>
    <source>
        <strain evidence="2">GMP-LS</strain>
    </source>
</reference>
<organism evidence="2 3">
    <name type="scientific">Xylaria bambusicola</name>
    <dbReference type="NCBI Taxonomy" id="326684"/>
    <lineage>
        <taxon>Eukaryota</taxon>
        <taxon>Fungi</taxon>
        <taxon>Dikarya</taxon>
        <taxon>Ascomycota</taxon>
        <taxon>Pezizomycotina</taxon>
        <taxon>Sordariomycetes</taxon>
        <taxon>Xylariomycetidae</taxon>
        <taxon>Xylariales</taxon>
        <taxon>Xylariaceae</taxon>
        <taxon>Xylaria</taxon>
    </lineage>
</organism>
<evidence type="ECO:0000256" key="1">
    <source>
        <dbReference type="SAM" id="MobiDB-lite"/>
    </source>
</evidence>
<evidence type="ECO:0000313" key="2">
    <source>
        <dbReference type="EMBL" id="KAK5636455.1"/>
    </source>
</evidence>
<gene>
    <name evidence="2" type="ORF">RRF57_012167</name>
</gene>
<protein>
    <submittedName>
        <fullName evidence="2">Uncharacterized protein</fullName>
    </submittedName>
</protein>
<evidence type="ECO:0000313" key="3">
    <source>
        <dbReference type="Proteomes" id="UP001305414"/>
    </source>
</evidence>
<feature type="region of interest" description="Disordered" evidence="1">
    <location>
        <begin position="1"/>
        <end position="65"/>
    </location>
</feature>
<comment type="caution">
    <text evidence="2">The sequence shown here is derived from an EMBL/GenBank/DDBJ whole genome shotgun (WGS) entry which is preliminary data.</text>
</comment>
<accession>A0AAN7Z4B0</accession>
<dbReference type="AlphaFoldDB" id="A0AAN7Z4B0"/>
<dbReference type="EMBL" id="JAWHQM010000070">
    <property type="protein sequence ID" value="KAK5636455.1"/>
    <property type="molecule type" value="Genomic_DNA"/>
</dbReference>
<keyword evidence="3" id="KW-1185">Reference proteome</keyword>
<proteinExistence type="predicted"/>
<dbReference type="Proteomes" id="UP001305414">
    <property type="component" value="Unassembled WGS sequence"/>
</dbReference>
<name>A0AAN7Z4B0_9PEZI</name>
<sequence length="65" mass="7219">MPLRSANKGPDRLQRGPKPAQRPPDLHPDPGLAHRRKVSQPQMPSHSLDFVPLSISPFHPFPVAL</sequence>